<dbReference type="OrthoDB" id="4477648at2759"/>
<dbReference type="OMA" id="PMGMCPR"/>
<dbReference type="VEuPathDB" id="FungiDB:ACLA_062520"/>
<dbReference type="EMBL" id="DS027050">
    <property type="protein sequence ID" value="EAW12287.1"/>
    <property type="molecule type" value="Genomic_DNA"/>
</dbReference>
<evidence type="ECO:0000256" key="1">
    <source>
        <dbReference type="SAM" id="MobiDB-lite"/>
    </source>
</evidence>
<dbReference type="RefSeq" id="XP_001273713.1">
    <property type="nucleotide sequence ID" value="XM_001273712.1"/>
</dbReference>
<sequence length="74" mass="8096">MPFKISNPFKSSKCQTQPPEKTSKSMKGDSASVLSDAATLVPDKNQPSDVSRESDRGLDFNSVRYAPMGMLTRT</sequence>
<dbReference type="HOGENOM" id="CLU_199231_0_0_1"/>
<evidence type="ECO:0000313" key="2">
    <source>
        <dbReference type="EMBL" id="EAW12287.1"/>
    </source>
</evidence>
<feature type="region of interest" description="Disordered" evidence="1">
    <location>
        <begin position="1"/>
        <end position="74"/>
    </location>
</feature>
<reference evidence="2 3" key="1">
    <citation type="journal article" date="2008" name="PLoS Genet.">
        <title>Genomic islands in the pathogenic filamentous fungus Aspergillus fumigatus.</title>
        <authorList>
            <person name="Fedorova N.D."/>
            <person name="Khaldi N."/>
            <person name="Joardar V.S."/>
            <person name="Maiti R."/>
            <person name="Amedeo P."/>
            <person name="Anderson M.J."/>
            <person name="Crabtree J."/>
            <person name="Silva J.C."/>
            <person name="Badger J.H."/>
            <person name="Albarraq A."/>
            <person name="Angiuoli S."/>
            <person name="Bussey H."/>
            <person name="Bowyer P."/>
            <person name="Cotty P.J."/>
            <person name="Dyer P.S."/>
            <person name="Egan A."/>
            <person name="Galens K."/>
            <person name="Fraser-Liggett C.M."/>
            <person name="Haas B.J."/>
            <person name="Inman J.M."/>
            <person name="Kent R."/>
            <person name="Lemieux S."/>
            <person name="Malavazi I."/>
            <person name="Orvis J."/>
            <person name="Roemer T."/>
            <person name="Ronning C.M."/>
            <person name="Sundaram J.P."/>
            <person name="Sutton G."/>
            <person name="Turner G."/>
            <person name="Venter J.C."/>
            <person name="White O.R."/>
            <person name="Whitty B.R."/>
            <person name="Youngman P."/>
            <person name="Wolfe K.H."/>
            <person name="Goldman G.H."/>
            <person name="Wortman J.R."/>
            <person name="Jiang B."/>
            <person name="Denning D.W."/>
            <person name="Nierman W.C."/>
        </authorList>
    </citation>
    <scope>NUCLEOTIDE SEQUENCE [LARGE SCALE GENOMIC DNA]</scope>
    <source>
        <strain evidence="3">ATCC 1007 / CBS 513.65 / DSM 816 / NCTC 3887 / NRRL 1</strain>
    </source>
</reference>
<accession>A1CCN0</accession>
<dbReference type="Proteomes" id="UP000006701">
    <property type="component" value="Unassembled WGS sequence"/>
</dbReference>
<gene>
    <name evidence="2" type="ORF">ACLA_062520</name>
</gene>
<proteinExistence type="predicted"/>
<organism evidence="2 3">
    <name type="scientific">Aspergillus clavatus (strain ATCC 1007 / CBS 513.65 / DSM 816 / NCTC 3887 / NRRL 1 / QM 1276 / 107)</name>
    <dbReference type="NCBI Taxonomy" id="344612"/>
    <lineage>
        <taxon>Eukaryota</taxon>
        <taxon>Fungi</taxon>
        <taxon>Dikarya</taxon>
        <taxon>Ascomycota</taxon>
        <taxon>Pezizomycotina</taxon>
        <taxon>Eurotiomycetes</taxon>
        <taxon>Eurotiomycetidae</taxon>
        <taxon>Eurotiales</taxon>
        <taxon>Aspergillaceae</taxon>
        <taxon>Aspergillus</taxon>
        <taxon>Aspergillus subgen. Fumigati</taxon>
    </lineage>
</organism>
<protein>
    <submittedName>
        <fullName evidence="2">Uncharacterized protein</fullName>
    </submittedName>
</protein>
<dbReference type="GeneID" id="4706028"/>
<evidence type="ECO:0000313" key="3">
    <source>
        <dbReference type="Proteomes" id="UP000006701"/>
    </source>
</evidence>
<keyword evidence="3" id="KW-1185">Reference proteome</keyword>
<dbReference type="KEGG" id="act:ACLA_062520"/>
<dbReference type="AlphaFoldDB" id="A1CCN0"/>
<name>A1CCN0_ASPCL</name>
<feature type="compositionally biased region" description="Polar residues" evidence="1">
    <location>
        <begin position="8"/>
        <end position="20"/>
    </location>
</feature>